<dbReference type="PANTHER" id="PTHR30399:SF1">
    <property type="entry name" value="UTP PYROPHOSPHATASE"/>
    <property type="match status" value="1"/>
</dbReference>
<gene>
    <name evidence="3" type="ORF">DI563_25495</name>
</gene>
<feature type="compositionally biased region" description="Pro residues" evidence="1">
    <location>
        <begin position="54"/>
        <end position="63"/>
    </location>
</feature>
<dbReference type="InterPro" id="IPR053136">
    <property type="entry name" value="UTP_pyrophosphatase-like"/>
</dbReference>
<dbReference type="Pfam" id="PF01863">
    <property type="entry name" value="YgjP-like"/>
    <property type="match status" value="1"/>
</dbReference>
<dbReference type="Proteomes" id="UP000249135">
    <property type="component" value="Unassembled WGS sequence"/>
</dbReference>
<proteinExistence type="predicted"/>
<reference evidence="3 4" key="1">
    <citation type="submission" date="2017-08" db="EMBL/GenBank/DDBJ databases">
        <title>Infants hospitalized years apart are colonized by the same room-sourced microbial strains.</title>
        <authorList>
            <person name="Brooks B."/>
            <person name="Olm M.R."/>
            <person name="Firek B.A."/>
            <person name="Baker R."/>
            <person name="Thomas B.C."/>
            <person name="Morowitz M.J."/>
            <person name="Banfield J.F."/>
        </authorList>
    </citation>
    <scope>NUCLEOTIDE SEQUENCE [LARGE SCALE GENOMIC DNA]</scope>
    <source>
        <strain evidence="3">S2_005_003_R2_41</strain>
    </source>
</reference>
<protein>
    <submittedName>
        <fullName evidence="3">Metal-dependent hydrolase</fullName>
    </submittedName>
</protein>
<evidence type="ECO:0000313" key="3">
    <source>
        <dbReference type="EMBL" id="PZQ65570.1"/>
    </source>
</evidence>
<dbReference type="GO" id="GO:0016787">
    <property type="term" value="F:hydrolase activity"/>
    <property type="evidence" value="ECO:0007669"/>
    <property type="project" value="UniProtKB-KW"/>
</dbReference>
<dbReference type="InterPro" id="IPR002725">
    <property type="entry name" value="YgjP-like_metallopeptidase"/>
</dbReference>
<dbReference type="AlphaFoldDB" id="A0A2W5RQG4"/>
<name>A0A2W5RQG4_VARPD</name>
<keyword evidence="3" id="KW-0378">Hydrolase</keyword>
<organism evidence="3 4">
    <name type="scientific">Variovorax paradoxus</name>
    <dbReference type="NCBI Taxonomy" id="34073"/>
    <lineage>
        <taxon>Bacteria</taxon>
        <taxon>Pseudomonadati</taxon>
        <taxon>Pseudomonadota</taxon>
        <taxon>Betaproteobacteria</taxon>
        <taxon>Burkholderiales</taxon>
        <taxon>Comamonadaceae</taxon>
        <taxon>Variovorax</taxon>
    </lineage>
</organism>
<dbReference type="CDD" id="cd07344">
    <property type="entry name" value="M48_yhfN_like"/>
    <property type="match status" value="1"/>
</dbReference>
<evidence type="ECO:0000259" key="2">
    <source>
        <dbReference type="Pfam" id="PF01863"/>
    </source>
</evidence>
<feature type="region of interest" description="Disordered" evidence="1">
    <location>
        <begin position="14"/>
        <end position="63"/>
    </location>
</feature>
<feature type="domain" description="YgjP-like metallopeptidase" evidence="2">
    <location>
        <begin position="104"/>
        <end position="318"/>
    </location>
</feature>
<feature type="compositionally biased region" description="Pro residues" evidence="1">
    <location>
        <begin position="18"/>
        <end position="27"/>
    </location>
</feature>
<evidence type="ECO:0000256" key="1">
    <source>
        <dbReference type="SAM" id="MobiDB-lite"/>
    </source>
</evidence>
<comment type="caution">
    <text evidence="3">The sequence shown here is derived from an EMBL/GenBank/DDBJ whole genome shotgun (WGS) entry which is preliminary data.</text>
</comment>
<sequence>MRTLVQLTLDLFDGLREPAPPATPTPPRSKKKKAVTPVPPAQSAPEKIANDLPPLLPATPTLPPMSLPDALAPARFAHPRANREVRLGHAQVAYEFARGQRRTIGFLVGAEGLTVRAPRWVALRDVDAALQEKSAWILRKLVEVQQRDAQQQAGRIEWRDGAMLPFLGQPVELRIDPGHRFDGVGAVLDATEGEGPAVLRLAIAHSADAAQIRDAAQAWLMRQARRIFLERLEHFAPQLGVRWTKLSLSNAATRWGSASADGSIRLNWRLIHFRLDIIDYVVVHELAHLRVMDHSPRFWDQVERVLPDYAQRRKVLKDEPAPRWN</sequence>
<accession>A0A2W5RQG4</accession>
<evidence type="ECO:0000313" key="4">
    <source>
        <dbReference type="Proteomes" id="UP000249135"/>
    </source>
</evidence>
<dbReference type="PANTHER" id="PTHR30399">
    <property type="entry name" value="UNCHARACTERIZED PROTEIN YGJP"/>
    <property type="match status" value="1"/>
</dbReference>
<dbReference type="Gene3D" id="3.30.2010.10">
    <property type="entry name" value="Metalloproteases ('zincins'), catalytic domain"/>
    <property type="match status" value="1"/>
</dbReference>
<dbReference type="EMBL" id="QFPP01000494">
    <property type="protein sequence ID" value="PZQ65570.1"/>
    <property type="molecule type" value="Genomic_DNA"/>
</dbReference>